<dbReference type="Proteomes" id="UP000004508">
    <property type="component" value="Unassembled WGS sequence"/>
</dbReference>
<accession>D6TV92</accession>
<dbReference type="Pfam" id="PF01935">
    <property type="entry name" value="DUF87"/>
    <property type="match status" value="1"/>
</dbReference>
<dbReference type="Gene3D" id="3.40.50.300">
    <property type="entry name" value="P-loop containing nucleotide triphosphate hydrolases"/>
    <property type="match status" value="2"/>
</dbReference>
<evidence type="ECO:0000256" key="1">
    <source>
        <dbReference type="SAM" id="MobiDB-lite"/>
    </source>
</evidence>
<keyword evidence="4" id="KW-1185">Reference proteome</keyword>
<organism evidence="3 4">
    <name type="scientific">Ktedonobacter racemifer DSM 44963</name>
    <dbReference type="NCBI Taxonomy" id="485913"/>
    <lineage>
        <taxon>Bacteria</taxon>
        <taxon>Bacillati</taxon>
        <taxon>Chloroflexota</taxon>
        <taxon>Ktedonobacteria</taxon>
        <taxon>Ktedonobacterales</taxon>
        <taxon>Ktedonobacteraceae</taxon>
        <taxon>Ktedonobacter</taxon>
    </lineage>
</organism>
<evidence type="ECO:0000313" key="3">
    <source>
        <dbReference type="EMBL" id="EFH84192.1"/>
    </source>
</evidence>
<dbReference type="OrthoDB" id="9806951at2"/>
<dbReference type="AlphaFoldDB" id="D6TV92"/>
<evidence type="ECO:0000313" key="4">
    <source>
        <dbReference type="Proteomes" id="UP000004508"/>
    </source>
</evidence>
<feature type="region of interest" description="Disordered" evidence="1">
    <location>
        <begin position="146"/>
        <end position="176"/>
    </location>
</feature>
<dbReference type="eggNOG" id="COG0433">
    <property type="taxonomic scope" value="Bacteria"/>
</dbReference>
<dbReference type="EMBL" id="ADVG01000003">
    <property type="protein sequence ID" value="EFH84192.1"/>
    <property type="molecule type" value="Genomic_DNA"/>
</dbReference>
<dbReference type="RefSeq" id="WP_007915497.1">
    <property type="nucleotide sequence ID" value="NZ_ADVG01000003.1"/>
</dbReference>
<protein>
    <submittedName>
        <fullName evidence="3">ATPase</fullName>
    </submittedName>
</protein>
<dbReference type="PANTHER" id="PTHR42957:SF1">
    <property type="entry name" value="HELICASE MJ1565-RELATED"/>
    <property type="match status" value="1"/>
</dbReference>
<dbReference type="InParanoid" id="D6TV92"/>
<feature type="compositionally biased region" description="Polar residues" evidence="1">
    <location>
        <begin position="155"/>
        <end position="176"/>
    </location>
</feature>
<reference evidence="3 4" key="1">
    <citation type="journal article" date="2011" name="Stand. Genomic Sci.">
        <title>Non-contiguous finished genome sequence and contextual data of the filamentous soil bacterium Ktedonobacter racemifer type strain (SOSP1-21).</title>
        <authorList>
            <person name="Chang Y.J."/>
            <person name="Land M."/>
            <person name="Hauser L."/>
            <person name="Chertkov O."/>
            <person name="Del Rio T.G."/>
            <person name="Nolan M."/>
            <person name="Copeland A."/>
            <person name="Tice H."/>
            <person name="Cheng J.F."/>
            <person name="Lucas S."/>
            <person name="Han C."/>
            <person name="Goodwin L."/>
            <person name="Pitluck S."/>
            <person name="Ivanova N."/>
            <person name="Ovchinikova G."/>
            <person name="Pati A."/>
            <person name="Chen A."/>
            <person name="Palaniappan K."/>
            <person name="Mavromatis K."/>
            <person name="Liolios K."/>
            <person name="Brettin T."/>
            <person name="Fiebig A."/>
            <person name="Rohde M."/>
            <person name="Abt B."/>
            <person name="Goker M."/>
            <person name="Detter J.C."/>
            <person name="Woyke T."/>
            <person name="Bristow J."/>
            <person name="Eisen J.A."/>
            <person name="Markowitz V."/>
            <person name="Hugenholtz P."/>
            <person name="Kyrpides N.C."/>
            <person name="Klenk H.P."/>
            <person name="Lapidus A."/>
        </authorList>
    </citation>
    <scope>NUCLEOTIDE SEQUENCE [LARGE SCALE GENOMIC DNA]</scope>
    <source>
        <strain evidence="4">DSM 44963</strain>
    </source>
</reference>
<feature type="domain" description="Helicase HerA central" evidence="2">
    <location>
        <begin position="390"/>
        <end position="475"/>
    </location>
</feature>
<dbReference type="PANTHER" id="PTHR42957">
    <property type="entry name" value="HELICASE MJ1565-RELATED"/>
    <property type="match status" value="1"/>
</dbReference>
<dbReference type="InterPro" id="IPR027417">
    <property type="entry name" value="P-loop_NTPase"/>
</dbReference>
<name>D6TV92_KTERA</name>
<dbReference type="SUPFAM" id="SSF52540">
    <property type="entry name" value="P-loop containing nucleoside triphosphate hydrolases"/>
    <property type="match status" value="1"/>
</dbReference>
<dbReference type="InterPro" id="IPR008571">
    <property type="entry name" value="HerA-like"/>
</dbReference>
<comment type="caution">
    <text evidence="3">The sequence shown here is derived from an EMBL/GenBank/DDBJ whole genome shotgun (WGS) entry which is preliminary data.</text>
</comment>
<gene>
    <name evidence="3" type="ORF">Krac_5214</name>
</gene>
<dbReference type="STRING" id="485913.Krac_5214"/>
<sequence length="1085" mass="121855">MVPGFDVESLNKLGKLIAGLERYNLEGAAPETFDAIDLLEEGEQAFFKIKGLTDFWSQNKEMDFAHHVVDIVIGAHHQRHADLTFLLLGTGTKLAVYISLGTEKTTRSILEGVFPGIVLEPVATQDLVALLRFPFKAQGLLTGIPSRKAFDPNRPSVQSEQDGQQVSHNVNGSKDQAQMERVIRGMHGANWAYMVQAHPRPRQKVVEERMRTVDLLTQITTRSHVQWSSTKQENQQFTSIDSGGQTKSFSGDMINYRAQYLKKLLERELERLDQAAAAGQWIVHTYFGASTADDAQRLASLLLGTLAGTDSRPEPLRASICEKYGASLEEYYTFLSSQEVATLIQLPREEVPGYAIHDYVKFDVDFDTPEGGNLPLGKIRHNGHDSQETFDISLDALTKHAVVIGVTGSGKTTTVMNLLDQVIEARKPFLVIEPAKTEYRSLRNALMDRADIRIYTLGNEMVAPFRLNPFEFEVTDEPGSGALMTHIDFLKAVFTAAFPMYAPLPQVLETAIYEIYEDKGWDVTSGTNRRLTRWTERQKYPIFPTLADLDRKAQVVADRLQYNPEADAHIKASLKARIGSLRIGAKGLMLDCARGIPMAELLARPTILELERIGNDDEKTFIMGLLLSKLYEYRRLQADTATDENKLTGHELRHLIVFEEAHRLLQNTGPVMPSNPDSANPRAQAVEVFTNMLSEIRAYGQGVLVAEQIPSKLAPDVLKNTNLKIAHRLIAQDDRQSVAQTMNLNPSQQMHLGVLTPGQAVVYAEGADHSYLVRMENYKRNLQPLSDAELKRAGRTYASVKAFQAIMDYDTYHIPTTLMGGPNPTLYQAATKLLDMEQNQWFWANLLLRLVVQPEGVMTALLRFTESIETEMAYLSTEQQDELLRMVLVQGCAQLIQTRGARFGWPYPLTEELRTALTYGLAHMSYTYQMANAEGTSHTEESLQQLQAMFEQAGEYLERFISRYSQLSQRRHGPFNGCVHCQAKCLYRSDVNTLLTPKDMQWLLGELLNDAYTTTEERYEAVMQTAIRLVQGWLASEEASSTQFGVGYCAVLHTIANADMSEYERVAASDGLQSYFTNQNNQEAE</sequence>
<dbReference type="InterPro" id="IPR002789">
    <property type="entry name" value="HerA_central"/>
</dbReference>
<evidence type="ECO:0000259" key="2">
    <source>
        <dbReference type="Pfam" id="PF01935"/>
    </source>
</evidence>
<proteinExistence type="predicted"/>